<protein>
    <submittedName>
        <fullName evidence="1">Uncharacterized protein</fullName>
    </submittedName>
</protein>
<proteinExistence type="predicted"/>
<dbReference type="Proteomes" id="UP000000393">
    <property type="component" value="Chromosome"/>
</dbReference>
<organism evidence="1 2">
    <name type="scientific">Nitrosococcus watsoni (strain C-113)</name>
    <dbReference type="NCBI Taxonomy" id="105559"/>
    <lineage>
        <taxon>Bacteria</taxon>
        <taxon>Pseudomonadati</taxon>
        <taxon>Pseudomonadota</taxon>
        <taxon>Gammaproteobacteria</taxon>
        <taxon>Chromatiales</taxon>
        <taxon>Chromatiaceae</taxon>
        <taxon>Nitrosococcus</taxon>
    </lineage>
</organism>
<evidence type="ECO:0000313" key="1">
    <source>
        <dbReference type="EMBL" id="ADJ29110.1"/>
    </source>
</evidence>
<dbReference type="AlphaFoldDB" id="D8K8J0"/>
<keyword evidence="2" id="KW-1185">Reference proteome</keyword>
<dbReference type="KEGG" id="nwa:Nwat_2282"/>
<reference evidence="1 2" key="1">
    <citation type="submission" date="2010-06" db="EMBL/GenBank/DDBJ databases">
        <title>Complete sequence of chromosome of Nitrosococcus watsoni C-113.</title>
        <authorList>
            <consortium name="US DOE Joint Genome Institute"/>
            <person name="Lucas S."/>
            <person name="Copeland A."/>
            <person name="Lapidus A."/>
            <person name="Cheng J.-F."/>
            <person name="Bruce D."/>
            <person name="Goodwin L."/>
            <person name="Pitluck S."/>
            <person name="Malfatti S.A."/>
            <person name="Chain P.S.G."/>
            <person name="Land M."/>
            <person name="Hauser L."/>
            <person name="Kyrpides N."/>
            <person name="Ivanova N."/>
            <person name="Cambell M.A."/>
            <person name="Heidelberg J.F."/>
            <person name="Klotz M.G."/>
            <person name="Woyke T."/>
        </authorList>
    </citation>
    <scope>NUCLEOTIDE SEQUENCE [LARGE SCALE GENOMIC DNA]</scope>
    <source>
        <strain evidence="1 2">C-113</strain>
    </source>
</reference>
<dbReference type="HOGENOM" id="CLU_2936948_0_0_6"/>
<gene>
    <name evidence="1" type="ordered locus">Nwat_2282</name>
</gene>
<accession>D8K8J0</accession>
<name>D8K8J0_NITWC</name>
<dbReference type="EMBL" id="CP002086">
    <property type="protein sequence ID" value="ADJ29110.1"/>
    <property type="molecule type" value="Genomic_DNA"/>
</dbReference>
<sequence>MENPAFITTIKRECLITSSKPKMLVILWDEVEISHYPRRTHKEVSFIKAKTNSTSCIEGA</sequence>
<evidence type="ECO:0000313" key="2">
    <source>
        <dbReference type="Proteomes" id="UP000000393"/>
    </source>
</evidence>